<gene>
    <name evidence="2" type="ORF">SNEC2469_LOCUS29659</name>
</gene>
<keyword evidence="3" id="KW-1185">Reference proteome</keyword>
<evidence type="ECO:0000256" key="1">
    <source>
        <dbReference type="SAM" id="MobiDB-lite"/>
    </source>
</evidence>
<dbReference type="EMBL" id="CAJNJA010067249">
    <property type="protein sequence ID" value="CAE7891903.1"/>
    <property type="molecule type" value="Genomic_DNA"/>
</dbReference>
<accession>A0A813B5M8</accession>
<sequence>MGGAQALLCSCWERQKLPTEIPPGPAPPPTRTHEPSASAAAADVGEDDEEADFDLHTANTFLEYRQVACIKKRSHSMPKSMRPCRVETVIPAAAGNMEAHDKVSRVPEMPPLDDRFEPFLTPEMVSAERRWKREVLGRLAWRNVPARPHSCAYTCTQCCQLSNDSWRLASIDPVRVPGHADPCRALHIMPRLPERAIVGWRRGTAQ</sequence>
<proteinExistence type="predicted"/>
<name>A0A813B5M8_9DINO</name>
<evidence type="ECO:0000313" key="2">
    <source>
        <dbReference type="EMBL" id="CAE7891903.1"/>
    </source>
</evidence>
<dbReference type="OrthoDB" id="443264at2759"/>
<evidence type="ECO:0000313" key="3">
    <source>
        <dbReference type="Proteomes" id="UP000601435"/>
    </source>
</evidence>
<organism evidence="2 3">
    <name type="scientific">Symbiodinium necroappetens</name>
    <dbReference type="NCBI Taxonomy" id="1628268"/>
    <lineage>
        <taxon>Eukaryota</taxon>
        <taxon>Sar</taxon>
        <taxon>Alveolata</taxon>
        <taxon>Dinophyceae</taxon>
        <taxon>Suessiales</taxon>
        <taxon>Symbiodiniaceae</taxon>
        <taxon>Symbiodinium</taxon>
    </lineage>
</organism>
<dbReference type="Proteomes" id="UP000601435">
    <property type="component" value="Unassembled WGS sequence"/>
</dbReference>
<protein>
    <submittedName>
        <fullName evidence="2">Uncharacterized protein</fullName>
    </submittedName>
</protein>
<reference evidence="2" key="1">
    <citation type="submission" date="2021-02" db="EMBL/GenBank/DDBJ databases">
        <authorList>
            <person name="Dougan E. K."/>
            <person name="Rhodes N."/>
            <person name="Thang M."/>
            <person name="Chan C."/>
        </authorList>
    </citation>
    <scope>NUCLEOTIDE SEQUENCE</scope>
</reference>
<feature type="compositionally biased region" description="Pro residues" evidence="1">
    <location>
        <begin position="20"/>
        <end position="30"/>
    </location>
</feature>
<feature type="region of interest" description="Disordered" evidence="1">
    <location>
        <begin position="17"/>
        <end position="48"/>
    </location>
</feature>
<comment type="caution">
    <text evidence="2">The sequence shown here is derived from an EMBL/GenBank/DDBJ whole genome shotgun (WGS) entry which is preliminary data.</text>
</comment>
<dbReference type="AlphaFoldDB" id="A0A813B5M8"/>